<dbReference type="InterPro" id="IPR036188">
    <property type="entry name" value="FAD/NAD-bd_sf"/>
</dbReference>
<evidence type="ECO:0000256" key="1">
    <source>
        <dbReference type="ARBA" id="ARBA00023002"/>
    </source>
</evidence>
<evidence type="ECO:0000313" key="4">
    <source>
        <dbReference type="EMBL" id="GIG73374.1"/>
    </source>
</evidence>
<sequence length="381" mass="41500">MTKARHAEIAGAGMVGLAAAAALARRGWSVRVHERNAELREIGAGIAVWSNGVYALREVGAYEEAVAGTDRIDHWQLRDEKNRLVQEEWLMSGVSESYAILRPRLHQALANAARRYGAEIVTGSPVAGATPDGKLLLESGEALPADLVVGADGVGSRVRDSLGLARRVRDLHDGCGRHLIPRLPDDPNDMMVERWNGGRRIGIVPCTKDQVYIYLCCPEADVAGRNQSHDLSTWIETFPEFARYIKRIPPGGVWRSFADAVVTNWSRGKVALVGDAASAMSPNLGQAACVGMVNAVALAQALDAYLDVETALAKWEQAERPVTDSTQKYSRFYGWIGTHWPRPALGVRSALIWTLAHSKHMQQRINVAARHVPAVGTPIEA</sequence>
<dbReference type="RefSeq" id="WP_168076628.1">
    <property type="nucleotide sequence ID" value="NZ_BAAAQJ010000002.1"/>
</dbReference>
<protein>
    <submittedName>
        <fullName evidence="4">Monooxygenase</fullName>
    </submittedName>
</protein>
<evidence type="ECO:0000259" key="3">
    <source>
        <dbReference type="Pfam" id="PF01494"/>
    </source>
</evidence>
<dbReference type="PANTHER" id="PTHR13789:SF309">
    <property type="entry name" value="PUTATIVE (AFU_ORTHOLOGUE AFUA_6G14510)-RELATED"/>
    <property type="match status" value="1"/>
</dbReference>
<dbReference type="InterPro" id="IPR002938">
    <property type="entry name" value="FAD-bd"/>
</dbReference>
<accession>A0A8J3LSY8</accession>
<dbReference type="Pfam" id="PF01494">
    <property type="entry name" value="FAD_binding_3"/>
    <property type="match status" value="1"/>
</dbReference>
<reference evidence="4" key="1">
    <citation type="submission" date="2021-01" db="EMBL/GenBank/DDBJ databases">
        <title>Whole genome shotgun sequence of Planosporangium flavigriseum NBRC 105377.</title>
        <authorList>
            <person name="Komaki H."/>
            <person name="Tamura T."/>
        </authorList>
    </citation>
    <scope>NUCLEOTIDE SEQUENCE</scope>
    <source>
        <strain evidence="4">NBRC 105377</strain>
    </source>
</reference>
<keyword evidence="2 4" id="KW-0503">Monooxygenase</keyword>
<feature type="domain" description="FAD-binding" evidence="3">
    <location>
        <begin position="9"/>
        <end position="315"/>
    </location>
</feature>
<proteinExistence type="predicted"/>
<evidence type="ECO:0000313" key="5">
    <source>
        <dbReference type="Proteomes" id="UP000653674"/>
    </source>
</evidence>
<dbReference type="Proteomes" id="UP000653674">
    <property type="component" value="Unassembled WGS sequence"/>
</dbReference>
<organism evidence="4 5">
    <name type="scientific">Planosporangium flavigriseum</name>
    <dbReference type="NCBI Taxonomy" id="373681"/>
    <lineage>
        <taxon>Bacteria</taxon>
        <taxon>Bacillati</taxon>
        <taxon>Actinomycetota</taxon>
        <taxon>Actinomycetes</taxon>
        <taxon>Micromonosporales</taxon>
        <taxon>Micromonosporaceae</taxon>
        <taxon>Planosporangium</taxon>
    </lineage>
</organism>
<gene>
    <name evidence="4" type="ORF">Pfl04_17780</name>
</gene>
<dbReference type="Gene3D" id="3.50.50.60">
    <property type="entry name" value="FAD/NAD(P)-binding domain"/>
    <property type="match status" value="1"/>
</dbReference>
<dbReference type="Gene3D" id="3.30.9.10">
    <property type="entry name" value="D-Amino Acid Oxidase, subunit A, domain 2"/>
    <property type="match status" value="1"/>
</dbReference>
<evidence type="ECO:0000256" key="2">
    <source>
        <dbReference type="ARBA" id="ARBA00023033"/>
    </source>
</evidence>
<keyword evidence="5" id="KW-1185">Reference proteome</keyword>
<dbReference type="EMBL" id="BONU01000008">
    <property type="protein sequence ID" value="GIG73374.1"/>
    <property type="molecule type" value="Genomic_DNA"/>
</dbReference>
<comment type="caution">
    <text evidence="4">The sequence shown here is derived from an EMBL/GenBank/DDBJ whole genome shotgun (WGS) entry which is preliminary data.</text>
</comment>
<dbReference type="SUPFAM" id="SSF51905">
    <property type="entry name" value="FAD/NAD(P)-binding domain"/>
    <property type="match status" value="1"/>
</dbReference>
<dbReference type="InterPro" id="IPR050493">
    <property type="entry name" value="FAD-dep_Monooxygenase_BioMet"/>
</dbReference>
<name>A0A8J3LSY8_9ACTN</name>
<dbReference type="PRINTS" id="PR00420">
    <property type="entry name" value="RNGMNOXGNASE"/>
</dbReference>
<dbReference type="GO" id="GO:0004497">
    <property type="term" value="F:monooxygenase activity"/>
    <property type="evidence" value="ECO:0007669"/>
    <property type="project" value="UniProtKB-KW"/>
</dbReference>
<dbReference type="GO" id="GO:0071949">
    <property type="term" value="F:FAD binding"/>
    <property type="evidence" value="ECO:0007669"/>
    <property type="project" value="InterPro"/>
</dbReference>
<dbReference type="PANTHER" id="PTHR13789">
    <property type="entry name" value="MONOOXYGENASE"/>
    <property type="match status" value="1"/>
</dbReference>
<dbReference type="AlphaFoldDB" id="A0A8J3LSY8"/>
<keyword evidence="1" id="KW-0560">Oxidoreductase</keyword>